<organism evidence="11 12">
    <name type="scientific">Mesorhabditis spiculigera</name>
    <dbReference type="NCBI Taxonomy" id="96644"/>
    <lineage>
        <taxon>Eukaryota</taxon>
        <taxon>Metazoa</taxon>
        <taxon>Ecdysozoa</taxon>
        <taxon>Nematoda</taxon>
        <taxon>Chromadorea</taxon>
        <taxon>Rhabditida</taxon>
        <taxon>Rhabditina</taxon>
        <taxon>Rhabditomorpha</taxon>
        <taxon>Rhabditoidea</taxon>
        <taxon>Rhabditidae</taxon>
        <taxon>Mesorhabditinae</taxon>
        <taxon>Mesorhabditis</taxon>
    </lineage>
</organism>
<feature type="transmembrane region" description="Helical" evidence="9">
    <location>
        <begin position="144"/>
        <end position="165"/>
    </location>
</feature>
<feature type="domain" description="Potassium channel" evidence="10">
    <location>
        <begin position="76"/>
        <end position="129"/>
    </location>
</feature>
<keyword evidence="3 8" id="KW-0812">Transmembrane</keyword>
<proteinExistence type="inferred from homology"/>
<dbReference type="Proteomes" id="UP001177023">
    <property type="component" value="Unassembled WGS sequence"/>
</dbReference>
<dbReference type="SUPFAM" id="SSF81324">
    <property type="entry name" value="Voltage-gated potassium channels"/>
    <property type="match status" value="2"/>
</dbReference>
<evidence type="ECO:0000256" key="8">
    <source>
        <dbReference type="RuleBase" id="RU003857"/>
    </source>
</evidence>
<dbReference type="PANTHER" id="PTHR11003">
    <property type="entry name" value="POTASSIUM CHANNEL, SUBFAMILY K"/>
    <property type="match status" value="1"/>
</dbReference>
<keyword evidence="12" id="KW-1185">Reference proteome</keyword>
<dbReference type="GO" id="GO:0005886">
    <property type="term" value="C:plasma membrane"/>
    <property type="evidence" value="ECO:0007669"/>
    <property type="project" value="TreeGrafter"/>
</dbReference>
<feature type="non-terminal residue" evidence="11">
    <location>
        <position position="1"/>
    </location>
</feature>
<evidence type="ECO:0000313" key="12">
    <source>
        <dbReference type="Proteomes" id="UP001177023"/>
    </source>
</evidence>
<dbReference type="GO" id="GO:0015271">
    <property type="term" value="F:outward rectifier potassium channel activity"/>
    <property type="evidence" value="ECO:0007669"/>
    <property type="project" value="TreeGrafter"/>
</dbReference>
<feature type="transmembrane region" description="Helical" evidence="9">
    <location>
        <begin position="177"/>
        <end position="197"/>
    </location>
</feature>
<comment type="similarity">
    <text evidence="8">Belongs to the two pore domain potassium channel (TC 1.A.1.8) family.</text>
</comment>
<keyword evidence="6 9" id="KW-0472">Membrane</keyword>
<dbReference type="Gene3D" id="1.10.287.70">
    <property type="match status" value="1"/>
</dbReference>
<dbReference type="InterPro" id="IPR013099">
    <property type="entry name" value="K_chnl_dom"/>
</dbReference>
<dbReference type="PANTHER" id="PTHR11003:SF337">
    <property type="entry name" value="POTASSIUM CHANNEL DOMAIN-CONTAINING PROTEIN"/>
    <property type="match status" value="1"/>
</dbReference>
<protein>
    <recommendedName>
        <fullName evidence="10">Potassium channel domain-containing protein</fullName>
    </recommendedName>
</protein>
<sequence>MEARYTSMVRANMARRHQTSRNRFVSHALLPEIFNNSKLLLYIHENKSNFLKNVVVKKLEDYERILRLRKEFRPPQEVTVPSSLIFAFSCATTIGYSHVYPMTQAGRLFSIFLTIVGVPFTMIVINDLAYLIDYRLANSNRLLGIPVTLASLALIGWLALGCALAANIYTREPLSNLLYFVISTLATVGHAQFVLPADSPTLLASWAVFTLLGLALVSLFVNLMHTKFASAYWIPGRMMRTAPNGQCPRCLHLATFDSFEELEGSEPSLNHLTTLGIFQTEDKCRLINFERAEKACVDAIVQTEDRNGNQEPEPHLIGSIYEEPRVYLAAGRNGISKDDVHSLLAETYASQPPRLIF</sequence>
<keyword evidence="5 8" id="KW-0406">Ion transport</keyword>
<evidence type="ECO:0000256" key="2">
    <source>
        <dbReference type="ARBA" id="ARBA00022448"/>
    </source>
</evidence>
<evidence type="ECO:0000256" key="9">
    <source>
        <dbReference type="SAM" id="Phobius"/>
    </source>
</evidence>
<dbReference type="EMBL" id="CATQJA010002663">
    <property type="protein sequence ID" value="CAJ0581489.1"/>
    <property type="molecule type" value="Genomic_DNA"/>
</dbReference>
<name>A0AA36D863_9BILA</name>
<dbReference type="GO" id="GO:0022841">
    <property type="term" value="F:potassium ion leak channel activity"/>
    <property type="evidence" value="ECO:0007669"/>
    <property type="project" value="TreeGrafter"/>
</dbReference>
<keyword evidence="2 8" id="KW-0813">Transport</keyword>
<evidence type="ECO:0000256" key="7">
    <source>
        <dbReference type="ARBA" id="ARBA00023303"/>
    </source>
</evidence>
<gene>
    <name evidence="11" type="ORF">MSPICULIGERA_LOCUS19648</name>
</gene>
<feature type="transmembrane region" description="Helical" evidence="9">
    <location>
        <begin position="203"/>
        <end position="223"/>
    </location>
</feature>
<dbReference type="AlphaFoldDB" id="A0AA36D863"/>
<feature type="transmembrane region" description="Helical" evidence="9">
    <location>
        <begin position="108"/>
        <end position="132"/>
    </location>
</feature>
<accession>A0AA36D863</accession>
<evidence type="ECO:0000256" key="6">
    <source>
        <dbReference type="ARBA" id="ARBA00023136"/>
    </source>
</evidence>
<reference evidence="11" key="1">
    <citation type="submission" date="2023-06" db="EMBL/GenBank/DDBJ databases">
        <authorList>
            <person name="Delattre M."/>
        </authorList>
    </citation>
    <scope>NUCLEOTIDE SEQUENCE</scope>
    <source>
        <strain evidence="11">AF72</strain>
    </source>
</reference>
<dbReference type="Pfam" id="PF07885">
    <property type="entry name" value="Ion_trans_2"/>
    <property type="match status" value="1"/>
</dbReference>
<comment type="caution">
    <text evidence="11">The sequence shown here is derived from an EMBL/GenBank/DDBJ whole genome shotgun (WGS) entry which is preliminary data.</text>
</comment>
<dbReference type="InterPro" id="IPR003280">
    <property type="entry name" value="2pore_dom_K_chnl"/>
</dbReference>
<evidence type="ECO:0000256" key="5">
    <source>
        <dbReference type="ARBA" id="ARBA00023065"/>
    </source>
</evidence>
<dbReference type="PRINTS" id="PR01333">
    <property type="entry name" value="2POREKCHANEL"/>
</dbReference>
<comment type="subcellular location">
    <subcellularLocation>
        <location evidence="1">Membrane</location>
        <topology evidence="1">Multi-pass membrane protein</topology>
    </subcellularLocation>
</comment>
<keyword evidence="7 8" id="KW-0407">Ion channel</keyword>
<evidence type="ECO:0000256" key="4">
    <source>
        <dbReference type="ARBA" id="ARBA00022989"/>
    </source>
</evidence>
<keyword evidence="4 9" id="KW-1133">Transmembrane helix</keyword>
<evidence type="ECO:0000256" key="3">
    <source>
        <dbReference type="ARBA" id="ARBA00022692"/>
    </source>
</evidence>
<dbReference type="GO" id="GO:0030322">
    <property type="term" value="P:stabilization of membrane potential"/>
    <property type="evidence" value="ECO:0007669"/>
    <property type="project" value="TreeGrafter"/>
</dbReference>
<evidence type="ECO:0000313" key="11">
    <source>
        <dbReference type="EMBL" id="CAJ0581489.1"/>
    </source>
</evidence>
<evidence type="ECO:0000259" key="10">
    <source>
        <dbReference type="Pfam" id="PF07885"/>
    </source>
</evidence>
<evidence type="ECO:0000256" key="1">
    <source>
        <dbReference type="ARBA" id="ARBA00004141"/>
    </source>
</evidence>